<evidence type="ECO:0008006" key="4">
    <source>
        <dbReference type="Google" id="ProtNLM"/>
    </source>
</evidence>
<dbReference type="EMBL" id="LCJR01000016">
    <property type="protein sequence ID" value="KKT81620.1"/>
    <property type="molecule type" value="Genomic_DNA"/>
</dbReference>
<comment type="caution">
    <text evidence="2">The sequence shown here is derived from an EMBL/GenBank/DDBJ whole genome shotgun (WGS) entry which is preliminary data.</text>
</comment>
<keyword evidence="1" id="KW-0812">Transmembrane</keyword>
<accession>A0A0G1KDJ6</accession>
<evidence type="ECO:0000256" key="1">
    <source>
        <dbReference type="SAM" id="Phobius"/>
    </source>
</evidence>
<sequence>MTKAKALNGISSINTVLLGLILVLLAYYVVVANSIASGNYEVMKLNDQLFSLSQAGSSLSARMSSLEDIGFLANFAKNNNMIETKNAIYLFENKNVAFQKERLN</sequence>
<gene>
    <name evidence="2" type="ORF">UW79_C0016G0012</name>
</gene>
<keyword evidence="1" id="KW-1133">Transmembrane helix</keyword>
<evidence type="ECO:0000313" key="3">
    <source>
        <dbReference type="Proteomes" id="UP000034032"/>
    </source>
</evidence>
<organism evidence="2 3">
    <name type="scientific">Candidatus Yanofskybacteria bacterium GW2011_GWA2_44_9</name>
    <dbReference type="NCBI Taxonomy" id="1619025"/>
    <lineage>
        <taxon>Bacteria</taxon>
        <taxon>Candidatus Yanofskyibacteriota</taxon>
    </lineage>
</organism>
<dbReference type="AlphaFoldDB" id="A0A0G1KDJ6"/>
<keyword evidence="1" id="KW-0472">Membrane</keyword>
<reference evidence="2 3" key="1">
    <citation type="journal article" date="2015" name="Nature">
        <title>rRNA introns, odd ribosomes, and small enigmatic genomes across a large radiation of phyla.</title>
        <authorList>
            <person name="Brown C.T."/>
            <person name="Hug L.A."/>
            <person name="Thomas B.C."/>
            <person name="Sharon I."/>
            <person name="Castelle C.J."/>
            <person name="Singh A."/>
            <person name="Wilkins M.J."/>
            <person name="Williams K.H."/>
            <person name="Banfield J.F."/>
        </authorList>
    </citation>
    <scope>NUCLEOTIDE SEQUENCE [LARGE SCALE GENOMIC DNA]</scope>
</reference>
<feature type="transmembrane region" description="Helical" evidence="1">
    <location>
        <begin position="12"/>
        <end position="30"/>
    </location>
</feature>
<name>A0A0G1KDJ6_9BACT</name>
<evidence type="ECO:0000313" key="2">
    <source>
        <dbReference type="EMBL" id="KKT81620.1"/>
    </source>
</evidence>
<dbReference type="Proteomes" id="UP000034032">
    <property type="component" value="Unassembled WGS sequence"/>
</dbReference>
<protein>
    <recommendedName>
        <fullName evidence="4">Methyl-accepting chemotaxis protein</fullName>
    </recommendedName>
</protein>
<proteinExistence type="predicted"/>